<dbReference type="EMBL" id="AGBW02009396">
    <property type="protein sequence ID" value="OWR50918.1"/>
    <property type="molecule type" value="Genomic_DNA"/>
</dbReference>
<dbReference type="InParanoid" id="A0A212FB21"/>
<evidence type="ECO:0000313" key="2">
    <source>
        <dbReference type="Proteomes" id="UP000007151"/>
    </source>
</evidence>
<keyword evidence="2" id="KW-1185">Reference proteome</keyword>
<dbReference type="KEGG" id="dpl:KGM_209926"/>
<organism evidence="1 2">
    <name type="scientific">Danaus plexippus plexippus</name>
    <dbReference type="NCBI Taxonomy" id="278856"/>
    <lineage>
        <taxon>Eukaryota</taxon>
        <taxon>Metazoa</taxon>
        <taxon>Ecdysozoa</taxon>
        <taxon>Arthropoda</taxon>
        <taxon>Hexapoda</taxon>
        <taxon>Insecta</taxon>
        <taxon>Pterygota</taxon>
        <taxon>Neoptera</taxon>
        <taxon>Endopterygota</taxon>
        <taxon>Lepidoptera</taxon>
        <taxon>Glossata</taxon>
        <taxon>Ditrysia</taxon>
        <taxon>Papilionoidea</taxon>
        <taxon>Nymphalidae</taxon>
        <taxon>Danainae</taxon>
        <taxon>Danaini</taxon>
        <taxon>Danaina</taxon>
        <taxon>Danaus</taxon>
        <taxon>Danaus</taxon>
    </lineage>
</organism>
<gene>
    <name evidence="1" type="ORF">KGM_209926</name>
</gene>
<reference evidence="1 2" key="1">
    <citation type="journal article" date="2011" name="Cell">
        <title>The monarch butterfly genome yields insights into long-distance migration.</title>
        <authorList>
            <person name="Zhan S."/>
            <person name="Merlin C."/>
            <person name="Boore J.L."/>
            <person name="Reppert S.M."/>
        </authorList>
    </citation>
    <scope>NUCLEOTIDE SEQUENCE [LARGE SCALE GENOMIC DNA]</scope>
    <source>
        <strain evidence="1">F-2</strain>
    </source>
</reference>
<dbReference type="AlphaFoldDB" id="A0A212FB21"/>
<comment type="caution">
    <text evidence="1">The sequence shown here is derived from an EMBL/GenBank/DDBJ whole genome shotgun (WGS) entry which is preliminary data.</text>
</comment>
<protein>
    <submittedName>
        <fullName evidence="1">Uncharacterized protein</fullName>
    </submittedName>
</protein>
<proteinExistence type="predicted"/>
<dbReference type="Proteomes" id="UP000007151">
    <property type="component" value="Unassembled WGS sequence"/>
</dbReference>
<evidence type="ECO:0000313" key="1">
    <source>
        <dbReference type="EMBL" id="OWR50918.1"/>
    </source>
</evidence>
<accession>A0A212FB21</accession>
<sequence length="49" mass="5475">MEVLLSGFIAPVLFGSVATRCARVTVELLVFVWSARRARRVEARALSRL</sequence>
<name>A0A212FB21_DANPL</name>